<comment type="caution">
    <text evidence="1">The sequence shown here is derived from an EMBL/GenBank/DDBJ whole genome shotgun (WGS) entry which is preliminary data.</text>
</comment>
<reference evidence="2" key="1">
    <citation type="journal article" date="2019" name="Int. J. Syst. Evol. Microbiol.">
        <title>The Global Catalogue of Microorganisms (GCM) 10K type strain sequencing project: providing services to taxonomists for standard genome sequencing and annotation.</title>
        <authorList>
            <consortium name="The Broad Institute Genomics Platform"/>
            <consortium name="The Broad Institute Genome Sequencing Center for Infectious Disease"/>
            <person name="Wu L."/>
            <person name="Ma J."/>
        </authorList>
    </citation>
    <scope>NUCLEOTIDE SEQUENCE [LARGE SCALE GENOMIC DNA]</scope>
    <source>
        <strain evidence="2">CCM 8939</strain>
    </source>
</reference>
<dbReference type="Proteomes" id="UP000645390">
    <property type="component" value="Unassembled WGS sequence"/>
</dbReference>
<name>A0ABQ2BLQ3_9SPHI</name>
<organism evidence="1 2">
    <name type="scientific">Pedobacter mendelii</name>
    <dbReference type="NCBI Taxonomy" id="1908240"/>
    <lineage>
        <taxon>Bacteria</taxon>
        <taxon>Pseudomonadati</taxon>
        <taxon>Bacteroidota</taxon>
        <taxon>Sphingobacteriia</taxon>
        <taxon>Sphingobacteriales</taxon>
        <taxon>Sphingobacteriaceae</taxon>
        <taxon>Pedobacter</taxon>
    </lineage>
</organism>
<evidence type="ECO:0000313" key="1">
    <source>
        <dbReference type="EMBL" id="GGI29143.1"/>
    </source>
</evidence>
<sequence>MESILTDTEYKQIIRRIAALSSMQAYKTSEFEELKNLSRIAMDYEYRRYDFSLRTNGFPQNLSSHQSN</sequence>
<keyword evidence="2" id="KW-1185">Reference proteome</keyword>
<proteinExistence type="predicted"/>
<gene>
    <name evidence="1" type="ORF">GCM10008119_36170</name>
</gene>
<accession>A0ABQ2BLQ3</accession>
<dbReference type="RefSeq" id="WP_188417175.1">
    <property type="nucleotide sequence ID" value="NZ_BMDJ01000014.1"/>
</dbReference>
<evidence type="ECO:0000313" key="2">
    <source>
        <dbReference type="Proteomes" id="UP000645390"/>
    </source>
</evidence>
<protein>
    <submittedName>
        <fullName evidence="1">Uncharacterized protein</fullName>
    </submittedName>
</protein>
<dbReference type="EMBL" id="BMDJ01000014">
    <property type="protein sequence ID" value="GGI29143.1"/>
    <property type="molecule type" value="Genomic_DNA"/>
</dbReference>